<keyword evidence="1" id="KW-0472">Membrane</keyword>
<reference evidence="2 3" key="1">
    <citation type="journal article" date="2015" name="Nature">
        <title>rRNA introns, odd ribosomes, and small enigmatic genomes across a large radiation of phyla.</title>
        <authorList>
            <person name="Brown C.T."/>
            <person name="Hug L.A."/>
            <person name="Thomas B.C."/>
            <person name="Sharon I."/>
            <person name="Castelle C.J."/>
            <person name="Singh A."/>
            <person name="Wilkins M.J."/>
            <person name="Williams K.H."/>
            <person name="Banfield J.F."/>
        </authorList>
    </citation>
    <scope>NUCLEOTIDE SEQUENCE [LARGE SCALE GENOMIC DNA]</scope>
</reference>
<sequence length="75" mass="7972">MFILTSLYVLITAMISNGFKRTSDQLVAALLAIMIIGVMVGFIFYAITIVPGPATIVGILLLCLVSIVLGSGFHQ</sequence>
<dbReference type="AlphaFoldDB" id="A0A0G1K621"/>
<evidence type="ECO:0000313" key="2">
    <source>
        <dbReference type="EMBL" id="KKT51777.1"/>
    </source>
</evidence>
<dbReference type="Proteomes" id="UP000034006">
    <property type="component" value="Unassembled WGS sequence"/>
</dbReference>
<organism evidence="2 3">
    <name type="scientific">Candidatus Collierbacteria bacterium GW2011_GWB2_44_22</name>
    <dbReference type="NCBI Taxonomy" id="1618387"/>
    <lineage>
        <taxon>Bacteria</taxon>
        <taxon>Candidatus Collieribacteriota</taxon>
    </lineage>
</organism>
<feature type="transmembrane region" description="Helical" evidence="1">
    <location>
        <begin position="54"/>
        <end position="73"/>
    </location>
</feature>
<dbReference type="EMBL" id="LCIH01000008">
    <property type="protein sequence ID" value="KKT51777.1"/>
    <property type="molecule type" value="Genomic_DNA"/>
</dbReference>
<gene>
    <name evidence="2" type="ORF">UW44_C0008G0099</name>
</gene>
<feature type="transmembrane region" description="Helical" evidence="1">
    <location>
        <begin position="28"/>
        <end position="47"/>
    </location>
</feature>
<protein>
    <submittedName>
        <fullName evidence="2">Uncharacterized protein</fullName>
    </submittedName>
</protein>
<accession>A0A0G1K621</accession>
<evidence type="ECO:0000313" key="3">
    <source>
        <dbReference type="Proteomes" id="UP000034006"/>
    </source>
</evidence>
<comment type="caution">
    <text evidence="2">The sequence shown here is derived from an EMBL/GenBank/DDBJ whole genome shotgun (WGS) entry which is preliminary data.</text>
</comment>
<keyword evidence="1" id="KW-1133">Transmembrane helix</keyword>
<name>A0A0G1K621_9BACT</name>
<keyword evidence="1" id="KW-0812">Transmembrane</keyword>
<evidence type="ECO:0000256" key="1">
    <source>
        <dbReference type="SAM" id="Phobius"/>
    </source>
</evidence>
<proteinExistence type="predicted"/>